<evidence type="ECO:0008006" key="3">
    <source>
        <dbReference type="Google" id="ProtNLM"/>
    </source>
</evidence>
<name>A0A521D1T4_9BACT</name>
<dbReference type="InterPro" id="IPR025048">
    <property type="entry name" value="DUF3987"/>
</dbReference>
<evidence type="ECO:0000313" key="1">
    <source>
        <dbReference type="EMBL" id="SMO65644.1"/>
    </source>
</evidence>
<proteinExistence type="predicted"/>
<keyword evidence="2" id="KW-1185">Reference proteome</keyword>
<sequence length="473" mass="54069">MKNTILSIPKNFDLNTAERPSDITINQHQANLVSPEDLRLPAELLHELPPLVTDYLDYASPLSDAPDEFLLTPFLAIAGSLIGNNRFVELGGITVYPVIWTVIFAGSSTLRKSTSVSIAKKPFKGVLKKWKEEHEINVMNWQEEKEYAEDHNQPFEVPSPAKRTLYCSDGFSDLTFWEDLKNNGSLTSTPTEFTALWNELTRPRNSLKDLALSIFDAEDSIRRNTKNAGDIELQNPIWCIVGATTLSNFQKTLTAMERSSGLLQRILPICMKERTKPFKALTELVKPDEKLYNEICTLIEALSALPRRPVSLTMEAAELYTNWSHQQQEQAYELEQHIPDIGGYVSRLDVYTIKFALIFQTLDNHNYAISGKNMKAAILLCQWLFKHIIFMLQKNYIFNRTYSDRLKIRELLSKQGGKMSRTDLMNYSNFDKEQLDKALDNEVEAGFIERLVIDTGGRPRYEYKLKPEGNLVT</sequence>
<dbReference type="EMBL" id="FXTP01000007">
    <property type="protein sequence ID" value="SMO65644.1"/>
    <property type="molecule type" value="Genomic_DNA"/>
</dbReference>
<gene>
    <name evidence="1" type="ORF">SAMN06265219_10752</name>
</gene>
<evidence type="ECO:0000313" key="2">
    <source>
        <dbReference type="Proteomes" id="UP000317557"/>
    </source>
</evidence>
<protein>
    <recommendedName>
        <fullName evidence="3">DUF3987 domain-containing protein</fullName>
    </recommendedName>
</protein>
<organism evidence="1 2">
    <name type="scientific">Gracilimonas mengyeensis</name>
    <dbReference type="NCBI Taxonomy" id="1302730"/>
    <lineage>
        <taxon>Bacteria</taxon>
        <taxon>Pseudomonadati</taxon>
        <taxon>Balneolota</taxon>
        <taxon>Balneolia</taxon>
        <taxon>Balneolales</taxon>
        <taxon>Balneolaceae</taxon>
        <taxon>Gracilimonas</taxon>
    </lineage>
</organism>
<dbReference type="AlphaFoldDB" id="A0A521D1T4"/>
<dbReference type="Pfam" id="PF13148">
    <property type="entry name" value="DUF3987"/>
    <property type="match status" value="2"/>
</dbReference>
<dbReference type="Proteomes" id="UP000317557">
    <property type="component" value="Unassembled WGS sequence"/>
</dbReference>
<accession>A0A521D1T4</accession>
<dbReference type="RefSeq" id="WP_185957234.1">
    <property type="nucleotide sequence ID" value="NZ_FXTP01000007.1"/>
</dbReference>
<reference evidence="1 2" key="1">
    <citation type="submission" date="2017-05" db="EMBL/GenBank/DDBJ databases">
        <authorList>
            <person name="Varghese N."/>
            <person name="Submissions S."/>
        </authorList>
    </citation>
    <scope>NUCLEOTIDE SEQUENCE [LARGE SCALE GENOMIC DNA]</scope>
    <source>
        <strain evidence="1 2">DSM 21985</strain>
    </source>
</reference>